<proteinExistence type="predicted"/>
<protein>
    <submittedName>
        <fullName evidence="1">Uncharacterized protein</fullName>
    </submittedName>
</protein>
<evidence type="ECO:0000313" key="1">
    <source>
        <dbReference type="EMBL" id="MDR6609089.1"/>
    </source>
</evidence>
<gene>
    <name evidence="1" type="ORF">J2X87_004186</name>
</gene>
<dbReference type="EMBL" id="JAVDSD010000009">
    <property type="protein sequence ID" value="MDR6609089.1"/>
    <property type="molecule type" value="Genomic_DNA"/>
</dbReference>
<sequence length="231" mass="26925">MWRALLLLLLFVINFATAEERCGTLEGDTIAFDSSYIFFQITYKGVDYWGGENNKDLAKGCLDPISSVVFVVRYPSFSPPDTNNFFLKRNRGNLGLDVREYQGATSSTLRERLYRHLVGFDIPTDETRLLAVTLFKGSIYDSRLGLYKVKVPSRGYFRYREVFWSERNGSVDVLFSCQVFPKAQGTCDQYWFDHRFKIQFDASYVRGRLSRWRTIRVKSEKLLESFIIRGK</sequence>
<name>A0ACC6JSA5_9PSED</name>
<comment type="caution">
    <text evidence="1">The sequence shown here is derived from an EMBL/GenBank/DDBJ whole genome shotgun (WGS) entry which is preliminary data.</text>
</comment>
<accession>A0ACC6JSA5</accession>
<dbReference type="Proteomes" id="UP001259420">
    <property type="component" value="Unassembled WGS sequence"/>
</dbReference>
<organism evidence="1 2">
    <name type="scientific">Pseudomonas synxantha</name>
    <dbReference type="NCBI Taxonomy" id="47883"/>
    <lineage>
        <taxon>Bacteria</taxon>
        <taxon>Pseudomonadati</taxon>
        <taxon>Pseudomonadota</taxon>
        <taxon>Gammaproteobacteria</taxon>
        <taxon>Pseudomonadales</taxon>
        <taxon>Pseudomonadaceae</taxon>
        <taxon>Pseudomonas</taxon>
    </lineage>
</organism>
<reference evidence="1" key="1">
    <citation type="submission" date="2023-07" db="EMBL/GenBank/DDBJ databases">
        <title>Sorghum-associated microbial communities from plants grown in Nebraska, USA.</title>
        <authorList>
            <person name="Schachtman D."/>
        </authorList>
    </citation>
    <scope>NUCLEOTIDE SEQUENCE</scope>
    <source>
        <strain evidence="1">BE46</strain>
    </source>
</reference>
<keyword evidence="2" id="KW-1185">Reference proteome</keyword>
<evidence type="ECO:0000313" key="2">
    <source>
        <dbReference type="Proteomes" id="UP001259420"/>
    </source>
</evidence>